<dbReference type="VEuPathDB" id="TriTrypDB:TvY486_0806240"/>
<protein>
    <submittedName>
        <fullName evidence="1">Uncharacterized protein</fullName>
    </submittedName>
</protein>
<proteinExistence type="predicted"/>
<dbReference type="EMBL" id="HE573024">
    <property type="protein sequence ID" value="CCC50017.1"/>
    <property type="molecule type" value="Genomic_DNA"/>
</dbReference>
<gene>
    <name evidence="1" type="ORF">TVY486_0806240</name>
</gene>
<evidence type="ECO:0000313" key="1">
    <source>
        <dbReference type="EMBL" id="CCC50017.1"/>
    </source>
</evidence>
<name>G0TZI9_TRYVY</name>
<organism evidence="1">
    <name type="scientific">Trypanosoma vivax (strain Y486)</name>
    <dbReference type="NCBI Taxonomy" id="1055687"/>
    <lineage>
        <taxon>Eukaryota</taxon>
        <taxon>Discoba</taxon>
        <taxon>Euglenozoa</taxon>
        <taxon>Kinetoplastea</taxon>
        <taxon>Metakinetoplastina</taxon>
        <taxon>Trypanosomatida</taxon>
        <taxon>Trypanosomatidae</taxon>
        <taxon>Trypanosoma</taxon>
        <taxon>Duttonella</taxon>
    </lineage>
</organism>
<dbReference type="AlphaFoldDB" id="G0TZI9"/>
<reference evidence="1" key="1">
    <citation type="journal article" date="2012" name="Proc. Natl. Acad. Sci. U.S.A.">
        <title>Antigenic diversity is generated by distinct evolutionary mechanisms in African trypanosome species.</title>
        <authorList>
            <person name="Jackson A.P."/>
            <person name="Berry A."/>
            <person name="Aslett M."/>
            <person name="Allison H.C."/>
            <person name="Burton P."/>
            <person name="Vavrova-Anderson J."/>
            <person name="Brown R."/>
            <person name="Browne H."/>
            <person name="Corton N."/>
            <person name="Hauser H."/>
            <person name="Gamble J."/>
            <person name="Gilderthorp R."/>
            <person name="Marcello L."/>
            <person name="McQuillan J."/>
            <person name="Otto T.D."/>
            <person name="Quail M.A."/>
            <person name="Sanders M.J."/>
            <person name="van Tonder A."/>
            <person name="Ginger M.L."/>
            <person name="Field M.C."/>
            <person name="Barry J.D."/>
            <person name="Hertz-Fowler C."/>
            <person name="Berriman M."/>
        </authorList>
    </citation>
    <scope>NUCLEOTIDE SEQUENCE</scope>
    <source>
        <strain evidence="1">Y486</strain>
    </source>
</reference>
<accession>G0TZI9</accession>
<sequence>MCRFPFFSLPLNTPFFPHTHTHLYCLVVKVNIEFLFFVTGAVGCCAASENHLHLSLVLIGLCLLSQQGATHGPLTLPSCISTPQKAPTQRMAPCCCFGITERADINGKLASVVTPVVEITQIVDPLPFFISVPRCRVRDMKTYREPQVRNHGSEGKYPCTHTKLPSAYYTSNRYDFSAVVDRPMEDSEINCRLALRYQLNPRRIQQLQPKRKHSPVVFESVFLRGVFLETVRLDVGSIAGGSPCEDTLHQMCGVNVLTHAEGIFSAPGNYASVGEWTGSHRRELVTIYSTLPTVRKELQRNFRTDSDGPSLIVDDVFMSWCSLGWVSLNELHDMGAIYTSHIGGPVAVVA</sequence>